<reference evidence="1 2" key="1">
    <citation type="submission" date="2021-03" db="EMBL/GenBank/DDBJ databases">
        <title>Sequencing the genomes of 1000 actinobacteria strains.</title>
        <authorList>
            <person name="Klenk H.-P."/>
        </authorList>
    </citation>
    <scope>NUCLEOTIDE SEQUENCE [LARGE SCALE GENOMIC DNA]</scope>
    <source>
        <strain evidence="1 2">DSM 20168</strain>
    </source>
</reference>
<comment type="caution">
    <text evidence="1">The sequence shown here is derived from an EMBL/GenBank/DDBJ whole genome shotgun (WGS) entry which is preliminary data.</text>
</comment>
<dbReference type="Gene3D" id="3.40.50.300">
    <property type="entry name" value="P-loop containing nucleotide triphosphate hydrolases"/>
    <property type="match status" value="1"/>
</dbReference>
<dbReference type="SUPFAM" id="SSF52540">
    <property type="entry name" value="P-loop containing nucleoside triphosphate hydrolases"/>
    <property type="match status" value="1"/>
</dbReference>
<dbReference type="Proteomes" id="UP001195422">
    <property type="component" value="Unassembled WGS sequence"/>
</dbReference>
<sequence length="511" mass="56859">MLYGSQIPLHNTAPDGEEYLDDHGEDAVWYAQKYGLTADPWQNTTVCSWLRQTPDGKWACAVAGVTVARQNGKNGGLEVVELYLMAQLGMKILHTAHEVKTAQKAFARLKHFFGESKDDPNAKFPELNAMVEKVRNVNGQEAIILRNGGSIEFVARSKGSGRGFTVDVLVLDEAQDINEEQLQAQLPTISAGPAQNPLTIYMGTPPSLEELAKGNGRPFLRVRTNALKGLQRIAWVEFGTPEYIEDMTPEELAEYVQDPANHAKANPAYNLRIMPSTIEGELGQFSPESFARERLNKWPKSLEHVSVIPTERWSALGVEPPPLAVANLWQTASFGVDMNRERNRVSISVSSFVPEDEEKIVLELIGSAKYDDGGTPKLVQYLWDRAKRIHPVVIDGRSPAVSLVPHLRKKKMKVRVLGGAEFVEASMGFYDAVMRDKTIEHHSEPRLDQSLEGLGKLAVDKTGAQWKFTPMDLTKPYHPFMSTLCAHYGAVKFVRRRIGESAETRDSHGFG</sequence>
<proteinExistence type="predicted"/>
<evidence type="ECO:0008006" key="3">
    <source>
        <dbReference type="Google" id="ProtNLM"/>
    </source>
</evidence>
<evidence type="ECO:0000313" key="2">
    <source>
        <dbReference type="Proteomes" id="UP001195422"/>
    </source>
</evidence>
<protein>
    <recommendedName>
        <fullName evidence="3">Terminase</fullName>
    </recommendedName>
</protein>
<dbReference type="InterPro" id="IPR027417">
    <property type="entry name" value="P-loop_NTPase"/>
</dbReference>
<keyword evidence="2" id="KW-1185">Reference proteome</keyword>
<dbReference type="RefSeq" id="WP_188947662.1">
    <property type="nucleotide sequence ID" value="NZ_BMPH01000003.1"/>
</dbReference>
<dbReference type="EMBL" id="JAGIOJ010000001">
    <property type="protein sequence ID" value="MBP2398897.1"/>
    <property type="molecule type" value="Genomic_DNA"/>
</dbReference>
<accession>A0ABS4XQX1</accession>
<organism evidence="1 2">
    <name type="scientific">Glutamicibacter protophormiae</name>
    <name type="common">Brevibacterium protophormiae</name>
    <dbReference type="NCBI Taxonomy" id="37930"/>
    <lineage>
        <taxon>Bacteria</taxon>
        <taxon>Bacillati</taxon>
        <taxon>Actinomycetota</taxon>
        <taxon>Actinomycetes</taxon>
        <taxon>Micrococcales</taxon>
        <taxon>Micrococcaceae</taxon>
        <taxon>Glutamicibacter</taxon>
    </lineage>
</organism>
<evidence type="ECO:0000313" key="1">
    <source>
        <dbReference type="EMBL" id="MBP2398897.1"/>
    </source>
</evidence>
<name>A0ABS4XQX1_GLUPR</name>
<gene>
    <name evidence="1" type="ORF">JOF39_001978</name>
</gene>